<evidence type="ECO:0000259" key="2">
    <source>
        <dbReference type="Pfam" id="PF13392"/>
    </source>
</evidence>
<organism evidence="3 4">
    <name type="scientific">Neisseria musculi</name>
    <dbReference type="NCBI Taxonomy" id="1815583"/>
    <lineage>
        <taxon>Bacteria</taxon>
        <taxon>Pseudomonadati</taxon>
        <taxon>Pseudomonadota</taxon>
        <taxon>Betaproteobacteria</taxon>
        <taxon>Neisseriales</taxon>
        <taxon>Neisseriaceae</taxon>
        <taxon>Neisseria</taxon>
    </lineage>
</organism>
<feature type="domain" description="HNH nuclease" evidence="2">
    <location>
        <begin position="118"/>
        <end position="158"/>
    </location>
</feature>
<evidence type="ECO:0000256" key="1">
    <source>
        <dbReference type="SAM" id="MobiDB-lite"/>
    </source>
</evidence>
<feature type="region of interest" description="Disordered" evidence="1">
    <location>
        <begin position="57"/>
        <end position="90"/>
    </location>
</feature>
<proteinExistence type="predicted"/>
<sequence>MAKKIIYSEDEKTFLKANSTLQRKELAAAFNKRFDRDLSVQNIKSMCTRNRWLTGRDGRFEKGSRPANKGTKGFMKENGGSFKKGHRPRNSVSVGTEVVAKDWVKVKVAEPNVWRNKSHMVWEQYHGSPPPRGMFLLHLDCDFTNNAIENLVMVSRADMGKLNKRKFRDTPLELRQSLVLVAKIGTAINNRKDGQ</sequence>
<reference evidence="3" key="1">
    <citation type="submission" date="2024-06" db="EMBL/GenBank/DDBJ databases">
        <title>Complete Genome Sequence of mouse commensal type strain Neisseria musculi.</title>
        <authorList>
            <person name="Thapa E."/>
            <person name="Aluvathingal J."/>
            <person name="Nadendla S."/>
            <person name="Mehta A."/>
            <person name="Tettelin H."/>
            <person name="Weyand N.J."/>
        </authorList>
    </citation>
    <scope>NUCLEOTIDE SEQUENCE</scope>
    <source>
        <strain evidence="3">NW831</strain>
    </source>
</reference>
<keyword evidence="3" id="KW-0540">Nuclease</keyword>
<name>A0A7H1M9S9_9NEIS</name>
<accession>A0A7H1M9S9</accession>
<dbReference type="SUPFAM" id="SSF54060">
    <property type="entry name" value="His-Me finger endonucleases"/>
    <property type="match status" value="1"/>
</dbReference>
<protein>
    <submittedName>
        <fullName evidence="3">HNH endonuclease family protein</fullName>
    </submittedName>
</protein>
<keyword evidence="4" id="KW-1185">Reference proteome</keyword>
<dbReference type="InterPro" id="IPR003615">
    <property type="entry name" value="HNH_nuc"/>
</dbReference>
<keyword evidence="3" id="KW-0378">Hydrolase</keyword>
<keyword evidence="3" id="KW-0255">Endonuclease</keyword>
<gene>
    <name evidence="3" type="ORF">H7A79_0337</name>
</gene>
<dbReference type="Pfam" id="PF13392">
    <property type="entry name" value="HNH_3"/>
    <property type="match status" value="1"/>
</dbReference>
<dbReference type="GO" id="GO:0004519">
    <property type="term" value="F:endonuclease activity"/>
    <property type="evidence" value="ECO:0007669"/>
    <property type="project" value="UniProtKB-KW"/>
</dbReference>
<dbReference type="Gene3D" id="3.90.75.20">
    <property type="match status" value="1"/>
</dbReference>
<dbReference type="InterPro" id="IPR044925">
    <property type="entry name" value="His-Me_finger_sf"/>
</dbReference>
<dbReference type="RefSeq" id="WP_187000886.1">
    <property type="nucleotide sequence ID" value="NZ_CP060414.2"/>
</dbReference>
<evidence type="ECO:0000313" key="3">
    <source>
        <dbReference type="EMBL" id="QNT58394.1"/>
    </source>
</evidence>
<dbReference type="AlphaFoldDB" id="A0A7H1M9S9"/>
<dbReference type="EMBL" id="CP060414">
    <property type="protein sequence ID" value="QNT58394.1"/>
    <property type="molecule type" value="Genomic_DNA"/>
</dbReference>
<dbReference type="Proteomes" id="UP000516412">
    <property type="component" value="Chromosome"/>
</dbReference>
<dbReference type="KEGG" id="nmus:H7A79_0337"/>
<evidence type="ECO:0000313" key="4">
    <source>
        <dbReference type="Proteomes" id="UP000516412"/>
    </source>
</evidence>